<gene>
    <name evidence="1" type="ordered locus">Pcal_0868</name>
</gene>
<organism evidence="1 2">
    <name type="scientific">Pyrobaculum calidifontis (strain DSM 21063 / JCM 11548 / VA1)</name>
    <dbReference type="NCBI Taxonomy" id="410359"/>
    <lineage>
        <taxon>Archaea</taxon>
        <taxon>Thermoproteota</taxon>
        <taxon>Thermoprotei</taxon>
        <taxon>Thermoproteales</taxon>
        <taxon>Thermoproteaceae</taxon>
        <taxon>Pyrobaculum</taxon>
    </lineage>
</organism>
<dbReference type="AlphaFoldDB" id="A3MUH7"/>
<protein>
    <submittedName>
        <fullName evidence="1">Uncharacterized protein</fullName>
    </submittedName>
</protein>
<sequence length="241" mass="28217">MENQLERLIVGTLAHGHYDYSLTIRSFAEGSGMPFSAIRRAVYRLEREGVVRVLKLSNQYVVRLRSVERAWELGYLDTSYVTYGAGYFAPFTGYRRGFYLSDEAYITLPFRIRRHEALTRLIDLEIRSRADMEPALAWIGEWPRFTLLFYRATLQPVDKRWEELIRQHGIEPTQWLPPAYGFFAFLIYAVRKLTGADWKEAYCKALELVRDYVQETRAGTSPTEEFVDKVLAEMSKWPCTK</sequence>
<evidence type="ECO:0000313" key="2">
    <source>
        <dbReference type="Proteomes" id="UP000001431"/>
    </source>
</evidence>
<dbReference type="eggNOG" id="arCOG07035">
    <property type="taxonomic scope" value="Archaea"/>
</dbReference>
<dbReference type="HOGENOM" id="CLU_1149846_0_0_2"/>
<dbReference type="Proteomes" id="UP000001431">
    <property type="component" value="Chromosome"/>
</dbReference>
<dbReference type="EMBL" id="CP000561">
    <property type="protein sequence ID" value="ABO08294.1"/>
    <property type="molecule type" value="Genomic_DNA"/>
</dbReference>
<dbReference type="KEGG" id="pcl:Pcal_0868"/>
<dbReference type="RefSeq" id="WP_011849552.1">
    <property type="nucleotide sequence ID" value="NC_009073.1"/>
</dbReference>
<reference evidence="1" key="1">
    <citation type="submission" date="2007-02" db="EMBL/GenBank/DDBJ databases">
        <title>Complete sequence of Pyrobaculum calidifontis JCM 11548.</title>
        <authorList>
            <consortium name="US DOE Joint Genome Institute"/>
            <person name="Copeland A."/>
            <person name="Lucas S."/>
            <person name="Lapidus A."/>
            <person name="Barry K."/>
            <person name="Glavina del Rio T."/>
            <person name="Dalin E."/>
            <person name="Tice H."/>
            <person name="Pitluck S."/>
            <person name="Chain P."/>
            <person name="Malfatti S."/>
            <person name="Shin M."/>
            <person name="Vergez L."/>
            <person name="Schmutz J."/>
            <person name="Larimer F."/>
            <person name="Land M."/>
            <person name="Hauser L."/>
            <person name="Kyrpides N."/>
            <person name="Mikhailova N."/>
            <person name="Cozen A.E."/>
            <person name="Fitz-Gibbon S.T."/>
            <person name="House C.H."/>
            <person name="Saltikov C."/>
            <person name="Lowe T.M."/>
            <person name="Richardson P."/>
        </authorList>
    </citation>
    <scope>NUCLEOTIDE SEQUENCE [LARGE SCALE GENOMIC DNA]</scope>
    <source>
        <strain evidence="1">JCM 11548</strain>
    </source>
</reference>
<dbReference type="OrthoDB" id="27686at2157"/>
<accession>A3MUH7</accession>
<keyword evidence="2" id="KW-1185">Reference proteome</keyword>
<evidence type="ECO:0000313" key="1">
    <source>
        <dbReference type="EMBL" id="ABO08294.1"/>
    </source>
</evidence>
<proteinExistence type="predicted"/>
<name>A3MUH7_PYRCJ</name>
<dbReference type="GeneID" id="4908422"/>
<dbReference type="STRING" id="410359.Pcal_0868"/>